<reference evidence="6" key="1">
    <citation type="submission" date="2014-05" db="EMBL/GenBank/DDBJ databases">
        <authorList>
            <person name="Chronopoulou M."/>
        </authorList>
    </citation>
    <scope>NUCLEOTIDE SEQUENCE</scope>
    <source>
        <tissue evidence="6">Whole organism</tissue>
    </source>
</reference>
<comment type="similarity">
    <text evidence="2">Belongs to the TFIIA subunit 1 family.</text>
</comment>
<evidence type="ECO:0000256" key="4">
    <source>
        <dbReference type="ARBA" id="ARBA00023242"/>
    </source>
</evidence>
<dbReference type="SUPFAM" id="SSF50784">
    <property type="entry name" value="Transcription factor IIA (TFIIA), beta-barrel domain"/>
    <property type="match status" value="1"/>
</dbReference>
<dbReference type="Pfam" id="PF03153">
    <property type="entry name" value="TFIIA"/>
    <property type="match status" value="1"/>
</dbReference>
<feature type="region of interest" description="Disordered" evidence="5">
    <location>
        <begin position="1"/>
        <end position="21"/>
    </location>
</feature>
<comment type="subcellular location">
    <subcellularLocation>
        <location evidence="1">Nucleus</location>
    </subcellularLocation>
</comment>
<dbReference type="GO" id="GO:0005672">
    <property type="term" value="C:transcription factor TFIIA complex"/>
    <property type="evidence" value="ECO:0007669"/>
    <property type="project" value="InterPro"/>
</dbReference>
<evidence type="ECO:0000256" key="5">
    <source>
        <dbReference type="SAM" id="MobiDB-lite"/>
    </source>
</evidence>
<dbReference type="InterPro" id="IPR004855">
    <property type="entry name" value="TFIIA_asu/bsu"/>
</dbReference>
<feature type="compositionally biased region" description="Acidic residues" evidence="5">
    <location>
        <begin position="60"/>
        <end position="70"/>
    </location>
</feature>
<name>A0A0K2TL42_LEPSM</name>
<dbReference type="GO" id="GO:0006367">
    <property type="term" value="P:transcription initiation at RNA polymerase II promoter"/>
    <property type="evidence" value="ECO:0007669"/>
    <property type="project" value="InterPro"/>
</dbReference>
<evidence type="ECO:0000313" key="6">
    <source>
        <dbReference type="EMBL" id="CDW26231.1"/>
    </source>
</evidence>
<evidence type="ECO:0000256" key="2">
    <source>
        <dbReference type="ARBA" id="ARBA00010059"/>
    </source>
</evidence>
<dbReference type="PANTHER" id="PTHR12694:SF8">
    <property type="entry name" value="TRANSCRIPTION INITIATION FACTOR IIA SUBUNIT 1"/>
    <property type="match status" value="1"/>
</dbReference>
<dbReference type="PANTHER" id="PTHR12694">
    <property type="entry name" value="TRANSCRIPTION INITIATION FACTOR IIA SUBUNIT 1"/>
    <property type="match status" value="1"/>
</dbReference>
<organism evidence="6">
    <name type="scientific">Lepeophtheirus salmonis</name>
    <name type="common">Salmon louse</name>
    <name type="synonym">Caligus salmonis</name>
    <dbReference type="NCBI Taxonomy" id="72036"/>
    <lineage>
        <taxon>Eukaryota</taxon>
        <taxon>Metazoa</taxon>
        <taxon>Ecdysozoa</taxon>
        <taxon>Arthropoda</taxon>
        <taxon>Crustacea</taxon>
        <taxon>Multicrustacea</taxon>
        <taxon>Hexanauplia</taxon>
        <taxon>Copepoda</taxon>
        <taxon>Siphonostomatoida</taxon>
        <taxon>Caligidae</taxon>
        <taxon>Lepeophtheirus</taxon>
    </lineage>
</organism>
<dbReference type="CDD" id="cd07976">
    <property type="entry name" value="TFIIA_alpha_beta_like"/>
    <property type="match status" value="1"/>
</dbReference>
<dbReference type="FunFam" id="2.30.18.10:FF:000002">
    <property type="entry name" value="Transcription initiation factor IIA subunit 1"/>
    <property type="match status" value="1"/>
</dbReference>
<evidence type="ECO:0008006" key="7">
    <source>
        <dbReference type="Google" id="ProtNLM"/>
    </source>
</evidence>
<accession>A0A0K2TL42</accession>
<evidence type="ECO:0000256" key="1">
    <source>
        <dbReference type="ARBA" id="ARBA00004123"/>
    </source>
</evidence>
<keyword evidence="3" id="KW-0804">Transcription</keyword>
<dbReference type="AlphaFoldDB" id="A0A0K2TL42"/>
<dbReference type="Gene3D" id="2.30.18.10">
    <property type="entry name" value="Transcription factor IIA (TFIIA), beta-barrel domain"/>
    <property type="match status" value="1"/>
</dbReference>
<feature type="compositionally biased region" description="Acidic residues" evidence="5">
    <location>
        <begin position="113"/>
        <end position="175"/>
    </location>
</feature>
<evidence type="ECO:0000256" key="3">
    <source>
        <dbReference type="ARBA" id="ARBA00023163"/>
    </source>
</evidence>
<keyword evidence="4" id="KW-0539">Nucleus</keyword>
<dbReference type="GeneID" id="139905152"/>
<dbReference type="SMART" id="SM01371">
    <property type="entry name" value="TFIIA"/>
    <property type="match status" value="1"/>
</dbReference>
<dbReference type="InterPro" id="IPR009088">
    <property type="entry name" value="TFIIA_b-brl"/>
</dbReference>
<proteinExistence type="inferred from homology"/>
<dbReference type="RefSeq" id="XP_071743757.1">
    <property type="nucleotide sequence ID" value="XM_071887656.1"/>
</dbReference>
<protein>
    <recommendedName>
        <fullName evidence="7">Transcription initiation factor IIA subunit 1</fullName>
    </recommendedName>
</protein>
<dbReference type="EMBL" id="HACA01008870">
    <property type="protein sequence ID" value="CDW26231.1"/>
    <property type="molecule type" value="Transcribed_RNA"/>
</dbReference>
<sequence length="221" mass="25024">MSDLRESSIMSSVMESVRDELSGDVLKKLEELWLSKMSELDAPGRLGGEIQTLEDPLHQEEEEEEEDPDVEIIACASGSVAPPVAHGSKPLRRTREEKRKKRSLIQMDGANDSSDDDIDNDEDDEDEDDEDEDDEDEDDDGDNIDDEDNEEGGVEEEPLGSNDDISEEDPSDLFDTDNVVVCQYDKITRARNKWKFHLKDGIMHLNGKDYVFQRANGDAEW</sequence>
<feature type="region of interest" description="Disordered" evidence="5">
    <location>
        <begin position="39"/>
        <end position="175"/>
    </location>
</feature>